<protein>
    <submittedName>
        <fullName evidence="2">ATP-binding protein</fullName>
    </submittedName>
</protein>
<dbReference type="GO" id="GO:0005524">
    <property type="term" value="F:ATP binding"/>
    <property type="evidence" value="ECO:0007669"/>
    <property type="project" value="UniProtKB-KW"/>
</dbReference>
<dbReference type="EMBL" id="JBHSPH010000005">
    <property type="protein sequence ID" value="MFC5863477.1"/>
    <property type="molecule type" value="Genomic_DNA"/>
</dbReference>
<feature type="domain" description="Histidine kinase/HSP90-like ATPase" evidence="1">
    <location>
        <begin position="17"/>
        <end position="146"/>
    </location>
</feature>
<evidence type="ECO:0000313" key="3">
    <source>
        <dbReference type="Proteomes" id="UP001596091"/>
    </source>
</evidence>
<reference evidence="3" key="1">
    <citation type="journal article" date="2019" name="Int. J. Syst. Evol. Microbiol.">
        <title>The Global Catalogue of Microorganisms (GCM) 10K type strain sequencing project: providing services to taxonomists for standard genome sequencing and annotation.</title>
        <authorList>
            <consortium name="The Broad Institute Genomics Platform"/>
            <consortium name="The Broad Institute Genome Sequencing Center for Infectious Disease"/>
            <person name="Wu L."/>
            <person name="Ma J."/>
        </authorList>
    </citation>
    <scope>NUCLEOTIDE SEQUENCE [LARGE SCALE GENOMIC DNA]</scope>
    <source>
        <strain evidence="3">JCM 4087</strain>
    </source>
</reference>
<sequence length="154" mass="16708">MLGSLSMEREEQLTLCSRLEDLVLVTPWVDRVVADLGLPVNQRFIIDLCLEESISNVVRHGLANDCNHSVVVRSILHEADGAQELHFVIEDDAPHFNPLAAPVAQIKAAPASIEEIAEGGRGIGLLRKYAGTLRYEALPAGNRLTIGFTLGSLS</sequence>
<organism evidence="2 3">
    <name type="scientific">Acidicapsa dinghuensis</name>
    <dbReference type="NCBI Taxonomy" id="2218256"/>
    <lineage>
        <taxon>Bacteria</taxon>
        <taxon>Pseudomonadati</taxon>
        <taxon>Acidobacteriota</taxon>
        <taxon>Terriglobia</taxon>
        <taxon>Terriglobales</taxon>
        <taxon>Acidobacteriaceae</taxon>
        <taxon>Acidicapsa</taxon>
    </lineage>
</organism>
<dbReference type="Pfam" id="PF13581">
    <property type="entry name" value="HATPase_c_2"/>
    <property type="match status" value="1"/>
</dbReference>
<dbReference type="InterPro" id="IPR036890">
    <property type="entry name" value="HATPase_C_sf"/>
</dbReference>
<dbReference type="CDD" id="cd16936">
    <property type="entry name" value="HATPase_RsbW-like"/>
    <property type="match status" value="1"/>
</dbReference>
<dbReference type="RefSeq" id="WP_263340443.1">
    <property type="nucleotide sequence ID" value="NZ_JAGSYH010000005.1"/>
</dbReference>
<proteinExistence type="predicted"/>
<keyword evidence="2" id="KW-0547">Nucleotide-binding</keyword>
<dbReference type="InterPro" id="IPR003594">
    <property type="entry name" value="HATPase_dom"/>
</dbReference>
<evidence type="ECO:0000259" key="1">
    <source>
        <dbReference type="Pfam" id="PF13581"/>
    </source>
</evidence>
<keyword evidence="2" id="KW-0067">ATP-binding</keyword>
<dbReference type="SUPFAM" id="SSF55874">
    <property type="entry name" value="ATPase domain of HSP90 chaperone/DNA topoisomerase II/histidine kinase"/>
    <property type="match status" value="1"/>
</dbReference>
<dbReference type="Gene3D" id="3.30.565.10">
    <property type="entry name" value="Histidine kinase-like ATPase, C-terminal domain"/>
    <property type="match status" value="1"/>
</dbReference>
<evidence type="ECO:0000313" key="2">
    <source>
        <dbReference type="EMBL" id="MFC5863477.1"/>
    </source>
</evidence>
<name>A0ABW1EI38_9BACT</name>
<gene>
    <name evidence="2" type="ORF">ACFPT7_14320</name>
</gene>
<accession>A0ABW1EI38</accession>
<keyword evidence="3" id="KW-1185">Reference proteome</keyword>
<dbReference type="Proteomes" id="UP001596091">
    <property type="component" value="Unassembled WGS sequence"/>
</dbReference>
<comment type="caution">
    <text evidence="2">The sequence shown here is derived from an EMBL/GenBank/DDBJ whole genome shotgun (WGS) entry which is preliminary data.</text>
</comment>